<dbReference type="Pfam" id="PF00535">
    <property type="entry name" value="Glycos_transf_2"/>
    <property type="match status" value="1"/>
</dbReference>
<sequence length="305" mass="35440">MLKQNNLAIVIPAYKSTFLVAALDSIAAQTCQDFTLYIGDDCSPNNLEEIVDKYRDKINLVYKRFDTNLGGKDLVAQWERCIDMTQGEEWLWLFSDDDVMEKNCVVEFYKTIQSNPRAGLVHFNVMRLDDTTGEVSSLPEFPKICSAKFYLDEKLKGHLISFVVEFIVRRDVFFDNGRFQNFDLAWGSDFISWVKFADAVGGIDTCEKAKVLWRKSNENISPDKSVPILIRKIQALTDNAKWLADFAAKQGYGNKWFYTKYPLGEIRRNKFLLTKEQKAELLENYRTKIHPSFWVSCIIFWLNHK</sequence>
<dbReference type="CDD" id="cd00761">
    <property type="entry name" value="Glyco_tranf_GTA_type"/>
    <property type="match status" value="1"/>
</dbReference>
<dbReference type="RefSeq" id="WP_153080865.1">
    <property type="nucleotide sequence ID" value="NZ_VZAU01000008.1"/>
</dbReference>
<dbReference type="SUPFAM" id="SSF53448">
    <property type="entry name" value="Nucleotide-diphospho-sugar transferases"/>
    <property type="match status" value="1"/>
</dbReference>
<dbReference type="Gene3D" id="3.90.550.10">
    <property type="entry name" value="Spore Coat Polysaccharide Biosynthesis Protein SpsA, Chain A"/>
    <property type="match status" value="1"/>
</dbReference>
<reference evidence="2 3" key="1">
    <citation type="submission" date="2019-09" db="EMBL/GenBank/DDBJ databases">
        <title>Distinct polysaccharide growth profiles of human intestinal Prevotella copri isolates.</title>
        <authorList>
            <person name="Fehlner-Peach H."/>
            <person name="Magnabosco C."/>
            <person name="Raghavan V."/>
            <person name="Scher J.U."/>
            <person name="Tett A."/>
            <person name="Cox L.M."/>
            <person name="Gottsegen C."/>
            <person name="Watters A."/>
            <person name="Wiltshire- Gordon J.D."/>
            <person name="Segata N."/>
            <person name="Bonneau R."/>
            <person name="Littman D.R."/>
        </authorList>
    </citation>
    <scope>NUCLEOTIDE SEQUENCE [LARGE SCALE GENOMIC DNA]</scope>
    <source>
        <strain evidence="3">iK21513</strain>
    </source>
</reference>
<dbReference type="GO" id="GO:0016758">
    <property type="term" value="F:hexosyltransferase activity"/>
    <property type="evidence" value="ECO:0007669"/>
    <property type="project" value="UniProtKB-ARBA"/>
</dbReference>
<protein>
    <submittedName>
        <fullName evidence="2">Glycosyltransferase family 2 protein</fullName>
    </submittedName>
</protein>
<proteinExistence type="predicted"/>
<feature type="domain" description="Glycosyltransferase 2-like" evidence="1">
    <location>
        <begin position="9"/>
        <end position="146"/>
    </location>
</feature>
<keyword evidence="2" id="KW-0808">Transferase</keyword>
<dbReference type="PANTHER" id="PTHR22916">
    <property type="entry name" value="GLYCOSYLTRANSFERASE"/>
    <property type="match status" value="1"/>
</dbReference>
<gene>
    <name evidence="2" type="ORF">F7D97_08660</name>
</gene>
<evidence type="ECO:0000313" key="3">
    <source>
        <dbReference type="Proteomes" id="UP000406735"/>
    </source>
</evidence>
<evidence type="ECO:0000259" key="1">
    <source>
        <dbReference type="Pfam" id="PF00535"/>
    </source>
</evidence>
<dbReference type="PANTHER" id="PTHR22916:SF3">
    <property type="entry name" value="UDP-GLCNAC:BETAGAL BETA-1,3-N-ACETYLGLUCOSAMINYLTRANSFERASE-LIKE PROTEIN 1"/>
    <property type="match status" value="1"/>
</dbReference>
<evidence type="ECO:0000313" key="2">
    <source>
        <dbReference type="EMBL" id="MQN09989.1"/>
    </source>
</evidence>
<organism evidence="2 3">
    <name type="scientific">Segatella copri</name>
    <dbReference type="NCBI Taxonomy" id="165179"/>
    <lineage>
        <taxon>Bacteria</taxon>
        <taxon>Pseudomonadati</taxon>
        <taxon>Bacteroidota</taxon>
        <taxon>Bacteroidia</taxon>
        <taxon>Bacteroidales</taxon>
        <taxon>Prevotellaceae</taxon>
        <taxon>Segatella</taxon>
    </lineage>
</organism>
<dbReference type="EMBL" id="VZCY01000071">
    <property type="protein sequence ID" value="MQN09989.1"/>
    <property type="molecule type" value="Genomic_DNA"/>
</dbReference>
<dbReference type="Proteomes" id="UP000406735">
    <property type="component" value="Unassembled WGS sequence"/>
</dbReference>
<accession>A0A6A7VQK3</accession>
<dbReference type="AlphaFoldDB" id="A0A6A7VQK3"/>
<comment type="caution">
    <text evidence="2">The sequence shown here is derived from an EMBL/GenBank/DDBJ whole genome shotgun (WGS) entry which is preliminary data.</text>
</comment>
<name>A0A6A7VQK3_9BACT</name>
<dbReference type="InterPro" id="IPR029044">
    <property type="entry name" value="Nucleotide-diphossugar_trans"/>
</dbReference>
<dbReference type="InterPro" id="IPR001173">
    <property type="entry name" value="Glyco_trans_2-like"/>
</dbReference>